<accession>A0A076PGS8</accession>
<evidence type="ECO:0000256" key="2">
    <source>
        <dbReference type="ARBA" id="ARBA00022448"/>
    </source>
</evidence>
<organism evidence="9 10">
    <name type="scientific">Comamonas testosteroni TK102</name>
    <dbReference type="NCBI Taxonomy" id="1392005"/>
    <lineage>
        <taxon>Bacteria</taxon>
        <taxon>Pseudomonadati</taxon>
        <taxon>Pseudomonadota</taxon>
        <taxon>Betaproteobacteria</taxon>
        <taxon>Burkholderiales</taxon>
        <taxon>Comamonadaceae</taxon>
        <taxon>Comamonas</taxon>
    </lineage>
</organism>
<feature type="transmembrane region" description="Helical" evidence="7">
    <location>
        <begin position="145"/>
        <end position="171"/>
    </location>
</feature>
<dbReference type="AlphaFoldDB" id="A0A076PGS8"/>
<dbReference type="HOGENOM" id="CLU_036879_1_0_4"/>
<feature type="transmembrane region" description="Helical" evidence="7">
    <location>
        <begin position="191"/>
        <end position="211"/>
    </location>
</feature>
<evidence type="ECO:0000313" key="10">
    <source>
        <dbReference type="Proteomes" id="UP000028782"/>
    </source>
</evidence>
<dbReference type="SUPFAM" id="SSF161098">
    <property type="entry name" value="MetI-like"/>
    <property type="match status" value="1"/>
</dbReference>
<keyword evidence="2 7" id="KW-0813">Transport</keyword>
<feature type="transmembrane region" description="Helical" evidence="7">
    <location>
        <begin position="17"/>
        <end position="35"/>
    </location>
</feature>
<dbReference type="GO" id="GO:0005886">
    <property type="term" value="C:plasma membrane"/>
    <property type="evidence" value="ECO:0007669"/>
    <property type="project" value="UniProtKB-SubCell"/>
</dbReference>
<comment type="similarity">
    <text evidence="7">Belongs to the binding-protein-dependent transport system permease family.</text>
</comment>
<dbReference type="CDD" id="cd06261">
    <property type="entry name" value="TM_PBP2"/>
    <property type="match status" value="1"/>
</dbReference>
<dbReference type="RefSeq" id="WP_034364225.1">
    <property type="nucleotide sequence ID" value="NZ_CP006704.1"/>
</dbReference>
<evidence type="ECO:0000313" key="9">
    <source>
        <dbReference type="EMBL" id="AIJ44808.1"/>
    </source>
</evidence>
<dbReference type="EMBL" id="CP006704">
    <property type="protein sequence ID" value="AIJ44808.1"/>
    <property type="molecule type" value="Genomic_DNA"/>
</dbReference>
<dbReference type="Pfam" id="PF00528">
    <property type="entry name" value="BPD_transp_1"/>
    <property type="match status" value="1"/>
</dbReference>
<dbReference type="InterPro" id="IPR035906">
    <property type="entry name" value="MetI-like_sf"/>
</dbReference>
<feature type="transmembrane region" description="Helical" evidence="7">
    <location>
        <begin position="295"/>
        <end position="321"/>
    </location>
</feature>
<dbReference type="PANTHER" id="PTHR43163">
    <property type="entry name" value="DIPEPTIDE TRANSPORT SYSTEM PERMEASE PROTEIN DPPB-RELATED"/>
    <property type="match status" value="1"/>
</dbReference>
<feature type="domain" description="ABC transmembrane type-1" evidence="8">
    <location>
        <begin position="103"/>
        <end position="318"/>
    </location>
</feature>
<feature type="transmembrane region" description="Helical" evidence="7">
    <location>
        <begin position="249"/>
        <end position="275"/>
    </location>
</feature>
<sequence length="328" mass="35079">MSATPRLLRSLWSNAKYAVPTVLGVAVLNFLLLQLTPGDAADVMAGEAGAATAETLAALRSRFGLDLTVFEQLQAYLGNLAHLSLGFSPRYNMPVMALIAQRLPSTLLLMGLALSIALTLGIALGAAMAYFAGRLPDRLLSVLSLLFYSVPGFWVGLMLIVLFSVQLGWLPSGGSASIGSQLSGLAAVLDQLRYMVLPATSLALFFVAIYARLTRAAMLEVQSQDFVRTAAAKGLSPWRITLRHVLRNALLPVTTMAGMHLGGMLGGAVVVETVYSWPGLGRLAFEAVLSRDFNVLMGVLFLSSLLVIAANVLVDLLHAWLDPRIEVR</sequence>
<keyword evidence="4 7" id="KW-0812">Transmembrane</keyword>
<name>A0A076PGS8_COMTE</name>
<evidence type="ECO:0000256" key="4">
    <source>
        <dbReference type="ARBA" id="ARBA00022692"/>
    </source>
</evidence>
<keyword evidence="5 7" id="KW-1133">Transmembrane helix</keyword>
<protein>
    <submittedName>
        <fullName evidence="9">Peptide ABC transporter permease</fullName>
    </submittedName>
</protein>
<dbReference type="InterPro" id="IPR000515">
    <property type="entry name" value="MetI-like"/>
</dbReference>
<proteinExistence type="inferred from homology"/>
<evidence type="ECO:0000256" key="5">
    <source>
        <dbReference type="ARBA" id="ARBA00022989"/>
    </source>
</evidence>
<evidence type="ECO:0000256" key="6">
    <source>
        <dbReference type="ARBA" id="ARBA00023136"/>
    </source>
</evidence>
<dbReference type="Pfam" id="PF19300">
    <property type="entry name" value="BPD_transp_1_N"/>
    <property type="match status" value="1"/>
</dbReference>
<evidence type="ECO:0000256" key="7">
    <source>
        <dbReference type="RuleBase" id="RU363032"/>
    </source>
</evidence>
<dbReference type="PROSITE" id="PS50928">
    <property type="entry name" value="ABC_TM1"/>
    <property type="match status" value="1"/>
</dbReference>
<dbReference type="Proteomes" id="UP000028782">
    <property type="component" value="Chromosome"/>
</dbReference>
<comment type="subcellular location">
    <subcellularLocation>
        <location evidence="1 7">Cell membrane</location>
        <topology evidence="1 7">Multi-pass membrane protein</topology>
    </subcellularLocation>
</comment>
<keyword evidence="6 7" id="KW-0472">Membrane</keyword>
<evidence type="ECO:0000259" key="8">
    <source>
        <dbReference type="PROSITE" id="PS50928"/>
    </source>
</evidence>
<reference evidence="9 10" key="1">
    <citation type="journal article" date="2014" name="Genome Announc.">
        <title>Complete Genome Sequence of Polychlorinated Biphenyl Degrader Comamonas testosteroni TK102 (NBRC 109938).</title>
        <authorList>
            <person name="Fukuda K."/>
            <person name="Hosoyama A."/>
            <person name="Tsuchikane K."/>
            <person name="Ohji S."/>
            <person name="Yamazoe A."/>
            <person name="Fujita N."/>
            <person name="Shintani M."/>
            <person name="Kimbara K."/>
        </authorList>
    </citation>
    <scope>NUCLEOTIDE SEQUENCE [LARGE SCALE GENOMIC DNA]</scope>
    <source>
        <strain evidence="9">TK102</strain>
    </source>
</reference>
<dbReference type="KEGG" id="ctes:O987_03195"/>
<feature type="transmembrane region" description="Helical" evidence="7">
    <location>
        <begin position="107"/>
        <end position="133"/>
    </location>
</feature>
<dbReference type="InterPro" id="IPR045621">
    <property type="entry name" value="BPD_transp_1_N"/>
</dbReference>
<gene>
    <name evidence="9" type="ORF">O987_03195</name>
</gene>
<dbReference type="PANTHER" id="PTHR43163:SF9">
    <property type="entry name" value="ABC TRANSPORTER PERMEASE PROTEIN"/>
    <property type="match status" value="1"/>
</dbReference>
<dbReference type="Gene3D" id="1.10.3720.10">
    <property type="entry name" value="MetI-like"/>
    <property type="match status" value="1"/>
</dbReference>
<dbReference type="GO" id="GO:0055085">
    <property type="term" value="P:transmembrane transport"/>
    <property type="evidence" value="ECO:0007669"/>
    <property type="project" value="InterPro"/>
</dbReference>
<evidence type="ECO:0000256" key="3">
    <source>
        <dbReference type="ARBA" id="ARBA00022475"/>
    </source>
</evidence>
<keyword evidence="3" id="KW-1003">Cell membrane</keyword>
<evidence type="ECO:0000256" key="1">
    <source>
        <dbReference type="ARBA" id="ARBA00004651"/>
    </source>
</evidence>